<dbReference type="AlphaFoldDB" id="A0A0D6I5Z4"/>
<dbReference type="Pfam" id="PF14568">
    <property type="entry name" value="SUKH_6"/>
    <property type="match status" value="1"/>
</dbReference>
<evidence type="ECO:0008006" key="3">
    <source>
        <dbReference type="Google" id="ProtNLM"/>
    </source>
</evidence>
<dbReference type="Proteomes" id="UP000187251">
    <property type="component" value="Unassembled WGS sequence"/>
</dbReference>
<dbReference type="EMBL" id="MJMN01000004">
    <property type="protein sequence ID" value="OMG91336.1"/>
    <property type="molecule type" value="Genomic_DNA"/>
</dbReference>
<protein>
    <recommendedName>
        <fullName evidence="3">SMI1/KNR4 family protein</fullName>
    </recommendedName>
</protein>
<reference evidence="1 2" key="1">
    <citation type="submission" date="2016-09" db="EMBL/GenBank/DDBJ databases">
        <title>Phylogenomics of Achromobacter.</title>
        <authorList>
            <person name="Jeukens J."/>
            <person name="Freschi L."/>
            <person name="Vincent A.T."/>
            <person name="Emond-Rheault J.-G."/>
            <person name="Kukavica-Ibrulj I."/>
            <person name="Charette S.J."/>
            <person name="Levesque R.C."/>
        </authorList>
    </citation>
    <scope>NUCLEOTIDE SEQUENCE [LARGE SCALE GENOMIC DNA]</scope>
    <source>
        <strain evidence="1 2">AUS488</strain>
    </source>
</reference>
<dbReference type="KEGG" id="axx:ERS451415_04074"/>
<dbReference type="Gene3D" id="3.40.1580.10">
    <property type="entry name" value="SMI1/KNR4-like"/>
    <property type="match status" value="1"/>
</dbReference>
<dbReference type="InterPro" id="IPR037883">
    <property type="entry name" value="Knr4/Smi1-like_sf"/>
</dbReference>
<dbReference type="PATRIC" id="fig|85698.28.peg.4136"/>
<comment type="caution">
    <text evidence="1">The sequence shown here is derived from an EMBL/GenBank/DDBJ whole genome shotgun (WGS) entry which is preliminary data.</text>
</comment>
<evidence type="ECO:0000313" key="2">
    <source>
        <dbReference type="Proteomes" id="UP000187251"/>
    </source>
</evidence>
<dbReference type="OrthoDB" id="9152019at2"/>
<gene>
    <name evidence="1" type="ORF">BIZ92_20095</name>
</gene>
<evidence type="ECO:0000313" key="1">
    <source>
        <dbReference type="EMBL" id="OMG91336.1"/>
    </source>
</evidence>
<dbReference type="SUPFAM" id="SSF160631">
    <property type="entry name" value="SMI1/KNR4-like"/>
    <property type="match status" value="1"/>
</dbReference>
<dbReference type="RefSeq" id="WP_006384258.1">
    <property type="nucleotide sequence ID" value="NZ_AP028040.1"/>
</dbReference>
<proteinExistence type="predicted"/>
<organism evidence="1 2">
    <name type="scientific">Alcaligenes xylosoxydans xylosoxydans</name>
    <name type="common">Achromobacter xylosoxidans</name>
    <dbReference type="NCBI Taxonomy" id="85698"/>
    <lineage>
        <taxon>Bacteria</taxon>
        <taxon>Pseudomonadati</taxon>
        <taxon>Pseudomonadota</taxon>
        <taxon>Betaproteobacteria</taxon>
        <taxon>Burkholderiales</taxon>
        <taxon>Alcaligenaceae</taxon>
        <taxon>Achromobacter</taxon>
    </lineage>
</organism>
<accession>A0A0D6I5Z4</accession>
<sequence>MNELTALVERNHATIRPARGEDIQQLGESLGFALADEYVDYLSTFGVIVFGATETYGLGVPPDYYLNVRNMYADLSRDATYPRLAVPLVDAGDGRYYLYDNGSRRILLWATPNGGIVQTLNEGLEAFLVKQIFRP</sequence>
<name>A0A0D6I5Z4_ALCXX</name>